<gene>
    <name evidence="2" type="ORF">BpHYR1_009527</name>
</gene>
<evidence type="ECO:0000313" key="3">
    <source>
        <dbReference type="Proteomes" id="UP000276133"/>
    </source>
</evidence>
<accession>A0A3M7SU33</accession>
<comment type="caution">
    <text evidence="2">The sequence shown here is derived from an EMBL/GenBank/DDBJ whole genome shotgun (WGS) entry which is preliminary data.</text>
</comment>
<feature type="region of interest" description="Disordered" evidence="1">
    <location>
        <begin position="643"/>
        <end position="664"/>
    </location>
</feature>
<feature type="region of interest" description="Disordered" evidence="1">
    <location>
        <begin position="279"/>
        <end position="299"/>
    </location>
</feature>
<dbReference type="Proteomes" id="UP000276133">
    <property type="component" value="Unassembled WGS sequence"/>
</dbReference>
<feature type="region of interest" description="Disordered" evidence="1">
    <location>
        <begin position="1"/>
        <end position="30"/>
    </location>
</feature>
<dbReference type="EMBL" id="REGN01000774">
    <property type="protein sequence ID" value="RNA39209.1"/>
    <property type="molecule type" value="Genomic_DNA"/>
</dbReference>
<proteinExistence type="predicted"/>
<organism evidence="2 3">
    <name type="scientific">Brachionus plicatilis</name>
    <name type="common">Marine rotifer</name>
    <name type="synonym">Brachionus muelleri</name>
    <dbReference type="NCBI Taxonomy" id="10195"/>
    <lineage>
        <taxon>Eukaryota</taxon>
        <taxon>Metazoa</taxon>
        <taxon>Spiralia</taxon>
        <taxon>Gnathifera</taxon>
        <taxon>Rotifera</taxon>
        <taxon>Eurotatoria</taxon>
        <taxon>Monogononta</taxon>
        <taxon>Pseudotrocha</taxon>
        <taxon>Ploima</taxon>
        <taxon>Brachionidae</taxon>
        <taxon>Brachionus</taxon>
    </lineage>
</organism>
<dbReference type="OrthoDB" id="10408792at2759"/>
<feature type="compositionally biased region" description="Low complexity" evidence="1">
    <location>
        <begin position="1"/>
        <end position="18"/>
    </location>
</feature>
<keyword evidence="3" id="KW-1185">Reference proteome</keyword>
<dbReference type="AlphaFoldDB" id="A0A3M7SU33"/>
<sequence>MTSDRSYRRSSSILSSSSANTKNASDISKSDELSEALRNQKIKQFKNLIKLDQLQNPSQIAALNNLQDSDLKDLNNFIDQYLNNCLREIDNTDSVFSVAINNQNIQNNYTIKLESLNPLDFLKNGLKSGTPLLISLKNEPKDNSMTNSLSSLPKISSPKSSIVSMSKFQASQLPPVPIQQPVLNLNCLLVLNLNREYFKIEKENLNFFKVKLIKRPNDISLYDYDQISIDIGDKKEAPVRARSHYQQKSCRYLNSRALTDRLIRYFNYCLKNNWPKKTLSTNPGSKMPPNEASPSSFNEENRKCVMKNNQILISFEFNGTKSLKDAKINLFIDIAVKLEDMDKIDNVEETYKSVLQILNQYSNDSGLEILNEEKYKKLCTWLIKTFNFNISSIHICPTYLHLWNINSKLVKINLLKFLVWFDTIRLTNTNLASLDHVYQIGPLVFKQNFFQTIQSSASPIYMFGKLLQLFLSNCFSLLKEDTNTAAYFDSEFYEPDLLMFENEDLILNLILSEIKNNGVVWSSENLLDKLWIALTNLRSYLFLTSHLPDPFNRFTNQMPKFYLKCTGYLNLSSASSSQIFGNRILNLLNNSFEVTMKTLLTKVITEEIDFSSVERSLSEMGNRRSTVVISPVINKDINKPNEKLRNEKNYSNAATRATSRKTDK</sequence>
<evidence type="ECO:0000313" key="2">
    <source>
        <dbReference type="EMBL" id="RNA39209.1"/>
    </source>
</evidence>
<reference evidence="2 3" key="1">
    <citation type="journal article" date="2018" name="Sci. Rep.">
        <title>Genomic signatures of local adaptation to the degree of environmental predictability in rotifers.</title>
        <authorList>
            <person name="Franch-Gras L."/>
            <person name="Hahn C."/>
            <person name="Garcia-Roger E.M."/>
            <person name="Carmona M.J."/>
            <person name="Serra M."/>
            <person name="Gomez A."/>
        </authorList>
    </citation>
    <scope>NUCLEOTIDE SEQUENCE [LARGE SCALE GENOMIC DNA]</scope>
    <source>
        <strain evidence="2">HYR1</strain>
    </source>
</reference>
<protein>
    <submittedName>
        <fullName evidence="2">Uncharacterized protein</fullName>
    </submittedName>
</protein>
<evidence type="ECO:0000256" key="1">
    <source>
        <dbReference type="SAM" id="MobiDB-lite"/>
    </source>
</evidence>
<name>A0A3M7SU33_BRAPC</name>